<sequence length="159" mass="17336">MNERLPKCSFWCAIIGHEKEHCALLLDGDLELFQYGDWLRVEPPNPKNHGQSRLKLSIVLTKKDINGARSNKSEGKIVVMIDQPSQALFIGVDWQKNIGVSIGKTKSSKCDHHNKKDVGGNASASKKACSALGAPEGVFEKGSEEMSPQQISSSVEAGF</sequence>
<feature type="region of interest" description="Disordered" evidence="1">
    <location>
        <begin position="104"/>
        <end position="126"/>
    </location>
</feature>
<name>A0ABR2GDZ0_9ROSI</name>
<keyword evidence="3" id="KW-1185">Reference proteome</keyword>
<evidence type="ECO:0000313" key="3">
    <source>
        <dbReference type="Proteomes" id="UP001472677"/>
    </source>
</evidence>
<feature type="region of interest" description="Disordered" evidence="1">
    <location>
        <begin position="139"/>
        <end position="159"/>
    </location>
</feature>
<protein>
    <submittedName>
        <fullName evidence="2">Uncharacterized protein</fullName>
    </submittedName>
</protein>
<dbReference type="EMBL" id="JBBPBM010000001">
    <property type="protein sequence ID" value="KAK8601147.1"/>
    <property type="molecule type" value="Genomic_DNA"/>
</dbReference>
<reference evidence="2 3" key="1">
    <citation type="journal article" date="2024" name="G3 (Bethesda)">
        <title>Genome assembly of Hibiscus sabdariffa L. provides insights into metabolisms of medicinal natural products.</title>
        <authorList>
            <person name="Kim T."/>
        </authorList>
    </citation>
    <scope>NUCLEOTIDE SEQUENCE [LARGE SCALE GENOMIC DNA]</scope>
    <source>
        <strain evidence="2">TK-2024</strain>
        <tissue evidence="2">Old leaves</tissue>
    </source>
</reference>
<feature type="compositionally biased region" description="Polar residues" evidence="1">
    <location>
        <begin position="146"/>
        <end position="159"/>
    </location>
</feature>
<accession>A0ABR2GDZ0</accession>
<dbReference type="Proteomes" id="UP001472677">
    <property type="component" value="Unassembled WGS sequence"/>
</dbReference>
<organism evidence="2 3">
    <name type="scientific">Hibiscus sabdariffa</name>
    <name type="common">roselle</name>
    <dbReference type="NCBI Taxonomy" id="183260"/>
    <lineage>
        <taxon>Eukaryota</taxon>
        <taxon>Viridiplantae</taxon>
        <taxon>Streptophyta</taxon>
        <taxon>Embryophyta</taxon>
        <taxon>Tracheophyta</taxon>
        <taxon>Spermatophyta</taxon>
        <taxon>Magnoliopsida</taxon>
        <taxon>eudicotyledons</taxon>
        <taxon>Gunneridae</taxon>
        <taxon>Pentapetalae</taxon>
        <taxon>rosids</taxon>
        <taxon>malvids</taxon>
        <taxon>Malvales</taxon>
        <taxon>Malvaceae</taxon>
        <taxon>Malvoideae</taxon>
        <taxon>Hibiscus</taxon>
    </lineage>
</organism>
<comment type="caution">
    <text evidence="2">The sequence shown here is derived from an EMBL/GenBank/DDBJ whole genome shotgun (WGS) entry which is preliminary data.</text>
</comment>
<proteinExistence type="predicted"/>
<evidence type="ECO:0000313" key="2">
    <source>
        <dbReference type="EMBL" id="KAK8601147.1"/>
    </source>
</evidence>
<gene>
    <name evidence="2" type="ORF">V6N12_050989</name>
</gene>
<feature type="compositionally biased region" description="Basic and acidic residues" evidence="1">
    <location>
        <begin position="108"/>
        <end position="118"/>
    </location>
</feature>
<evidence type="ECO:0000256" key="1">
    <source>
        <dbReference type="SAM" id="MobiDB-lite"/>
    </source>
</evidence>